<evidence type="ECO:0000256" key="1">
    <source>
        <dbReference type="ARBA" id="ARBA00004123"/>
    </source>
</evidence>
<dbReference type="PANTHER" id="PTHR11988">
    <property type="entry name" value="THYROTROPH EMBRYONIC FACTOR RELATED"/>
    <property type="match status" value="1"/>
</dbReference>
<feature type="domain" description="BZIP" evidence="7">
    <location>
        <begin position="414"/>
        <end position="477"/>
    </location>
</feature>
<evidence type="ECO:0000256" key="2">
    <source>
        <dbReference type="ARBA" id="ARBA00023015"/>
    </source>
</evidence>
<sequence length="483" mass="54414">MSNSVSQRMVSKIPPIYERSTTSNISVEEGGVINVSKSCNRQQLPLSVIRGVRSRPLGDATSMKVETVPLLSPTMESELLKEPWVFPRTKANLTKEEDSVALSAWEEDFQDLSSWCMDTFQGQCDFHIGESATFKLSDTKYEGNGDSIVKEEELKDLTKTTDEKLDLKMDTVKMTKELNDNRHLLLSPSELVNKYGLGYNNEENNTSSSWLMSPKSIASKSTSPSKQYDADVSAPLQSKSHDLNYACPTSSSLNPVANQRETWDELRTIETTGSDTFDLLSYLWEDEVRSLENNISTDSSAMLKVRPHATTSSSVRSFTPTKVKTEEIDESASAPAPAPAPPSPRRRMETRATSTITSSTTKSPVASRRSERTRVATIKSKEREKVAVTSTKTKDKNGRKRYYEESDSEEDVALVQYRECREKNNEASRRSRMNKKAKESEMTRRATELERDNKILKMKVEELEKLVTSMRTALLQSALKKEF</sequence>
<proteinExistence type="predicted"/>
<name>F4X8T6_ACREC</name>
<dbReference type="STRING" id="103372.F4X8T6"/>
<evidence type="ECO:0000256" key="3">
    <source>
        <dbReference type="ARBA" id="ARBA00023125"/>
    </source>
</evidence>
<dbReference type="Proteomes" id="UP000007755">
    <property type="component" value="Unassembled WGS sequence"/>
</dbReference>
<protein>
    <recommendedName>
        <fullName evidence="7">BZIP domain-containing protein</fullName>
    </recommendedName>
</protein>
<dbReference type="InterPro" id="IPR046347">
    <property type="entry name" value="bZIP_sf"/>
</dbReference>
<dbReference type="InterPro" id="IPR040223">
    <property type="entry name" value="PAR_bZIP"/>
</dbReference>
<feature type="compositionally biased region" description="Low complexity" evidence="6">
    <location>
        <begin position="351"/>
        <end position="363"/>
    </location>
</feature>
<keyword evidence="2" id="KW-0805">Transcription regulation</keyword>
<evidence type="ECO:0000259" key="7">
    <source>
        <dbReference type="PROSITE" id="PS50217"/>
    </source>
</evidence>
<dbReference type="PROSITE" id="PS50217">
    <property type="entry name" value="BZIP"/>
    <property type="match status" value="1"/>
</dbReference>
<gene>
    <name evidence="8" type="ORF">G5I_14826</name>
</gene>
<dbReference type="GO" id="GO:0000981">
    <property type="term" value="F:DNA-binding transcription factor activity, RNA polymerase II-specific"/>
    <property type="evidence" value="ECO:0007669"/>
    <property type="project" value="TreeGrafter"/>
</dbReference>
<reference evidence="8" key="1">
    <citation type="submission" date="2011-02" db="EMBL/GenBank/DDBJ databases">
        <title>The genome of the leaf-cutting ant Acromyrmex echinatior suggests key adaptations to social evolution and fungus farming.</title>
        <authorList>
            <person name="Nygaard S."/>
            <person name="Zhang G."/>
        </authorList>
    </citation>
    <scope>NUCLEOTIDE SEQUENCE</scope>
</reference>
<feature type="compositionally biased region" description="Basic and acidic residues" evidence="6">
    <location>
        <begin position="368"/>
        <end position="404"/>
    </location>
</feature>
<keyword evidence="3" id="KW-0238">DNA-binding</keyword>
<evidence type="ECO:0000313" key="9">
    <source>
        <dbReference type="Proteomes" id="UP000007755"/>
    </source>
</evidence>
<keyword evidence="4" id="KW-0804">Transcription</keyword>
<dbReference type="GO" id="GO:0005634">
    <property type="term" value="C:nucleus"/>
    <property type="evidence" value="ECO:0007669"/>
    <property type="project" value="UniProtKB-SubCell"/>
</dbReference>
<feature type="compositionally biased region" description="Basic and acidic residues" evidence="6">
    <location>
        <begin position="436"/>
        <end position="446"/>
    </location>
</feature>
<dbReference type="InterPro" id="IPR004827">
    <property type="entry name" value="bZIP"/>
</dbReference>
<comment type="subcellular location">
    <subcellularLocation>
        <location evidence="1">Nucleus</location>
    </subcellularLocation>
</comment>
<feature type="compositionally biased region" description="Polar residues" evidence="6">
    <location>
        <begin position="309"/>
        <end position="322"/>
    </location>
</feature>
<dbReference type="AlphaFoldDB" id="F4X8T6"/>
<feature type="region of interest" description="Disordered" evidence="6">
    <location>
        <begin position="306"/>
        <end position="404"/>
    </location>
</feature>
<dbReference type="Gene3D" id="1.20.5.170">
    <property type="match status" value="1"/>
</dbReference>
<dbReference type="SMART" id="SM00338">
    <property type="entry name" value="BRLZ"/>
    <property type="match status" value="1"/>
</dbReference>
<organism evidence="9">
    <name type="scientific">Acromyrmex echinatior</name>
    <name type="common">Panamanian leafcutter ant</name>
    <name type="synonym">Acromyrmex octospinosus echinatior</name>
    <dbReference type="NCBI Taxonomy" id="103372"/>
    <lineage>
        <taxon>Eukaryota</taxon>
        <taxon>Metazoa</taxon>
        <taxon>Ecdysozoa</taxon>
        <taxon>Arthropoda</taxon>
        <taxon>Hexapoda</taxon>
        <taxon>Insecta</taxon>
        <taxon>Pterygota</taxon>
        <taxon>Neoptera</taxon>
        <taxon>Endopterygota</taxon>
        <taxon>Hymenoptera</taxon>
        <taxon>Apocrita</taxon>
        <taxon>Aculeata</taxon>
        <taxon>Formicoidea</taxon>
        <taxon>Formicidae</taxon>
        <taxon>Myrmicinae</taxon>
        <taxon>Acromyrmex</taxon>
    </lineage>
</organism>
<dbReference type="PANTHER" id="PTHR11988:SF27">
    <property type="entry name" value="GH27708P"/>
    <property type="match status" value="1"/>
</dbReference>
<keyword evidence="5" id="KW-0539">Nucleus</keyword>
<dbReference type="CDD" id="cd14813">
    <property type="entry name" value="bZIP_BmCbz-like"/>
    <property type="match status" value="1"/>
</dbReference>
<keyword evidence="9" id="KW-1185">Reference proteome</keyword>
<dbReference type="Pfam" id="PF07716">
    <property type="entry name" value="bZIP_2"/>
    <property type="match status" value="1"/>
</dbReference>
<evidence type="ECO:0000313" key="8">
    <source>
        <dbReference type="EMBL" id="EGI57355.1"/>
    </source>
</evidence>
<dbReference type="EMBL" id="GL888932">
    <property type="protein sequence ID" value="EGI57355.1"/>
    <property type="molecule type" value="Genomic_DNA"/>
</dbReference>
<dbReference type="SUPFAM" id="SSF57959">
    <property type="entry name" value="Leucine zipper domain"/>
    <property type="match status" value="1"/>
</dbReference>
<feature type="compositionally biased region" description="Polar residues" evidence="6">
    <location>
        <begin position="206"/>
        <end position="226"/>
    </location>
</feature>
<evidence type="ECO:0000256" key="4">
    <source>
        <dbReference type="ARBA" id="ARBA00023163"/>
    </source>
</evidence>
<evidence type="ECO:0000256" key="6">
    <source>
        <dbReference type="SAM" id="MobiDB-lite"/>
    </source>
</evidence>
<accession>F4X8T6</accession>
<feature type="region of interest" description="Disordered" evidence="6">
    <location>
        <begin position="206"/>
        <end position="232"/>
    </location>
</feature>
<dbReference type="InParanoid" id="F4X8T6"/>
<feature type="region of interest" description="Disordered" evidence="6">
    <location>
        <begin position="422"/>
        <end position="446"/>
    </location>
</feature>
<dbReference type="GO" id="GO:0000978">
    <property type="term" value="F:RNA polymerase II cis-regulatory region sequence-specific DNA binding"/>
    <property type="evidence" value="ECO:0007669"/>
    <property type="project" value="TreeGrafter"/>
</dbReference>
<evidence type="ECO:0000256" key="5">
    <source>
        <dbReference type="ARBA" id="ARBA00023242"/>
    </source>
</evidence>
<dbReference type="OrthoDB" id="6624782at2759"/>
<dbReference type="eggNOG" id="ENOG502SBKU">
    <property type="taxonomic scope" value="Eukaryota"/>
</dbReference>